<dbReference type="GO" id="GO:0008237">
    <property type="term" value="F:metallopeptidase activity"/>
    <property type="evidence" value="ECO:0007669"/>
    <property type="project" value="UniProtKB-KW"/>
</dbReference>
<keyword evidence="8" id="KW-0862">Zinc</keyword>
<proteinExistence type="inferred from homology"/>
<dbReference type="Proteomes" id="UP000229081">
    <property type="component" value="Chromosome"/>
</dbReference>
<dbReference type="KEGG" id="sphc:CVN68_05405"/>
<evidence type="ECO:0000256" key="2">
    <source>
        <dbReference type="ARBA" id="ARBA00004141"/>
    </source>
</evidence>
<evidence type="ECO:0000313" key="15">
    <source>
        <dbReference type="Proteomes" id="UP000229081"/>
    </source>
</evidence>
<comment type="cofactor">
    <cofactor evidence="1">
        <name>Zn(2+)</name>
        <dbReference type="ChEBI" id="CHEBI:29105"/>
    </cofactor>
</comment>
<keyword evidence="10" id="KW-0482">Metalloprotease</keyword>
<evidence type="ECO:0000256" key="11">
    <source>
        <dbReference type="ARBA" id="ARBA00023136"/>
    </source>
</evidence>
<keyword evidence="15" id="KW-1185">Reference proteome</keyword>
<dbReference type="PANTHER" id="PTHR39188">
    <property type="entry name" value="MEMBRANE-ASSOCIATED ZINC METALLOPROTEASE M50B"/>
    <property type="match status" value="1"/>
</dbReference>
<gene>
    <name evidence="14" type="ORF">CVN68_05405</name>
</gene>
<evidence type="ECO:0000259" key="13">
    <source>
        <dbReference type="Pfam" id="PF02163"/>
    </source>
</evidence>
<evidence type="ECO:0000256" key="4">
    <source>
        <dbReference type="ARBA" id="ARBA00022670"/>
    </source>
</evidence>
<evidence type="ECO:0000256" key="3">
    <source>
        <dbReference type="ARBA" id="ARBA00007931"/>
    </source>
</evidence>
<evidence type="ECO:0000256" key="5">
    <source>
        <dbReference type="ARBA" id="ARBA00022692"/>
    </source>
</evidence>
<evidence type="ECO:0000256" key="12">
    <source>
        <dbReference type="SAM" id="Phobius"/>
    </source>
</evidence>
<evidence type="ECO:0000256" key="8">
    <source>
        <dbReference type="ARBA" id="ARBA00022833"/>
    </source>
</evidence>
<evidence type="ECO:0000256" key="10">
    <source>
        <dbReference type="ARBA" id="ARBA00023049"/>
    </source>
</evidence>
<feature type="transmembrane region" description="Helical" evidence="12">
    <location>
        <begin position="31"/>
        <end position="50"/>
    </location>
</feature>
<dbReference type="InterPro" id="IPR008915">
    <property type="entry name" value="Peptidase_M50"/>
</dbReference>
<accession>A0A2K8MG11</accession>
<evidence type="ECO:0000256" key="7">
    <source>
        <dbReference type="ARBA" id="ARBA00022801"/>
    </source>
</evidence>
<keyword evidence="9 12" id="KW-1133">Transmembrane helix</keyword>
<feature type="transmembrane region" description="Helical" evidence="12">
    <location>
        <begin position="109"/>
        <end position="130"/>
    </location>
</feature>
<comment type="subcellular location">
    <subcellularLocation>
        <location evidence="2">Membrane</location>
        <topology evidence="2">Multi-pass membrane protein</topology>
    </subcellularLocation>
</comment>
<dbReference type="Pfam" id="PF02163">
    <property type="entry name" value="Peptidase_M50"/>
    <property type="match status" value="1"/>
</dbReference>
<name>A0A2K8MG11_9SPHN</name>
<reference evidence="14 15" key="1">
    <citation type="submission" date="2017-11" db="EMBL/GenBank/DDBJ databases">
        <title>Complete genome sequence of Sphingomonas sp. Strain Cra20, a psychrotolerant potential plant growth promoting rhizobacteria.</title>
        <authorList>
            <person name="Luo Y."/>
        </authorList>
    </citation>
    <scope>NUCLEOTIDE SEQUENCE [LARGE SCALE GENOMIC DNA]</scope>
    <source>
        <strain evidence="14 15">Cra20</strain>
    </source>
</reference>
<feature type="domain" description="Peptidase M50" evidence="13">
    <location>
        <begin position="41"/>
        <end position="130"/>
    </location>
</feature>
<keyword evidence="6" id="KW-0479">Metal-binding</keyword>
<dbReference type="EMBL" id="CP024923">
    <property type="protein sequence ID" value="ATY31486.1"/>
    <property type="molecule type" value="Genomic_DNA"/>
</dbReference>
<dbReference type="OrthoDB" id="9782003at2"/>
<organism evidence="14 15">
    <name type="scientific">Sphingomonas psychrotolerans</name>
    <dbReference type="NCBI Taxonomy" id="1327635"/>
    <lineage>
        <taxon>Bacteria</taxon>
        <taxon>Pseudomonadati</taxon>
        <taxon>Pseudomonadota</taxon>
        <taxon>Alphaproteobacteria</taxon>
        <taxon>Sphingomonadales</taxon>
        <taxon>Sphingomonadaceae</taxon>
        <taxon>Sphingomonas</taxon>
    </lineage>
</organism>
<dbReference type="GO" id="GO:0046872">
    <property type="term" value="F:metal ion binding"/>
    <property type="evidence" value="ECO:0007669"/>
    <property type="project" value="UniProtKB-KW"/>
</dbReference>
<comment type="similarity">
    <text evidence="3">Belongs to the peptidase M50B family.</text>
</comment>
<keyword evidence="4" id="KW-0645">Protease</keyword>
<dbReference type="GO" id="GO:0006508">
    <property type="term" value="P:proteolysis"/>
    <property type="evidence" value="ECO:0007669"/>
    <property type="project" value="UniProtKB-KW"/>
</dbReference>
<dbReference type="GO" id="GO:0016020">
    <property type="term" value="C:membrane"/>
    <property type="evidence" value="ECO:0007669"/>
    <property type="project" value="UniProtKB-SubCell"/>
</dbReference>
<dbReference type="AlphaFoldDB" id="A0A2K8MG11"/>
<keyword evidence="5 12" id="KW-0812">Transmembrane</keyword>
<dbReference type="PANTHER" id="PTHR39188:SF3">
    <property type="entry name" value="STAGE IV SPORULATION PROTEIN FB"/>
    <property type="match status" value="1"/>
</dbReference>
<sequence length="182" mass="19232">MRALAILIFLVTAFGVVGILADYFPGAAGLIPRLVIDALLAFVAVLVHELGHAATARRLGADVHSIVVLPFELRFRPRKLRMKWRAGHGDLGGYVAYTLDRIAARRKHMAIAAAGPAANLLLALVAGLLAGKVGPQTLPGTLLGALAMLSVGMGLANLVPFKGSDGHQILHRFRQGRSVRPG</sequence>
<evidence type="ECO:0000256" key="6">
    <source>
        <dbReference type="ARBA" id="ARBA00022723"/>
    </source>
</evidence>
<evidence type="ECO:0000256" key="1">
    <source>
        <dbReference type="ARBA" id="ARBA00001947"/>
    </source>
</evidence>
<dbReference type="RefSeq" id="WP_100281296.1">
    <property type="nucleotide sequence ID" value="NZ_CP024923.1"/>
</dbReference>
<feature type="transmembrane region" description="Helical" evidence="12">
    <location>
        <begin position="142"/>
        <end position="161"/>
    </location>
</feature>
<protein>
    <recommendedName>
        <fullName evidence="13">Peptidase M50 domain-containing protein</fullName>
    </recommendedName>
</protein>
<keyword evidence="7" id="KW-0378">Hydrolase</keyword>
<evidence type="ECO:0000256" key="9">
    <source>
        <dbReference type="ARBA" id="ARBA00022989"/>
    </source>
</evidence>
<evidence type="ECO:0000313" key="14">
    <source>
        <dbReference type="EMBL" id="ATY31486.1"/>
    </source>
</evidence>
<keyword evidence="11 12" id="KW-0472">Membrane</keyword>